<dbReference type="RefSeq" id="XP_018986969.1">
    <property type="nucleotide sequence ID" value="XM_019126813.1"/>
</dbReference>
<reference evidence="2" key="1">
    <citation type="submission" date="2016-05" db="EMBL/GenBank/DDBJ databases">
        <title>Comparative genomics of biotechnologically important yeasts.</title>
        <authorList>
            <consortium name="DOE Joint Genome Institute"/>
            <person name="Riley R."/>
            <person name="Haridas S."/>
            <person name="Wolfe K.H."/>
            <person name="Lopes M.R."/>
            <person name="Hittinger C.T."/>
            <person name="Goker M."/>
            <person name="Salamov A."/>
            <person name="Wisecaver J."/>
            <person name="Long T.M."/>
            <person name="Aerts A.L."/>
            <person name="Barry K."/>
            <person name="Choi C."/>
            <person name="Clum A."/>
            <person name="Coughlan A.Y."/>
            <person name="Deshpande S."/>
            <person name="Douglass A.P."/>
            <person name="Hanson S.J."/>
            <person name="Klenk H.-P."/>
            <person name="Labutti K."/>
            <person name="Lapidus A."/>
            <person name="Lindquist E."/>
            <person name="Lipzen A."/>
            <person name="Meier-Kolthoff J.P."/>
            <person name="Ohm R.A."/>
            <person name="Otillar R.P."/>
            <person name="Pangilinan J."/>
            <person name="Peng Y."/>
            <person name="Rokas A."/>
            <person name="Rosa C.A."/>
            <person name="Scheuner C."/>
            <person name="Sibirny A.A."/>
            <person name="Slot J.C."/>
            <person name="Stielow J.B."/>
            <person name="Sun H."/>
            <person name="Kurtzman C.P."/>
            <person name="Blackwell M."/>
            <person name="Grigoriev I.V."/>
            <person name="Jeffries T.W."/>
        </authorList>
    </citation>
    <scope>NUCLEOTIDE SEQUENCE [LARGE SCALE GENOMIC DNA]</scope>
    <source>
        <strain evidence="2">NRRL Y-12698</strain>
    </source>
</reference>
<protein>
    <submittedName>
        <fullName evidence="1">Uncharacterized protein</fullName>
    </submittedName>
</protein>
<dbReference type="EMBL" id="KV454427">
    <property type="protein sequence ID" value="ODQ81641.1"/>
    <property type="molecule type" value="Genomic_DNA"/>
</dbReference>
<proteinExistence type="predicted"/>
<evidence type="ECO:0000313" key="2">
    <source>
        <dbReference type="Proteomes" id="UP000094336"/>
    </source>
</evidence>
<accession>A0A1E3QVF5</accession>
<organism evidence="1 2">
    <name type="scientific">Babjeviella inositovora NRRL Y-12698</name>
    <dbReference type="NCBI Taxonomy" id="984486"/>
    <lineage>
        <taxon>Eukaryota</taxon>
        <taxon>Fungi</taxon>
        <taxon>Dikarya</taxon>
        <taxon>Ascomycota</taxon>
        <taxon>Saccharomycotina</taxon>
        <taxon>Pichiomycetes</taxon>
        <taxon>Serinales incertae sedis</taxon>
        <taxon>Babjeviella</taxon>
    </lineage>
</organism>
<keyword evidence="2" id="KW-1185">Reference proteome</keyword>
<dbReference type="Proteomes" id="UP000094336">
    <property type="component" value="Unassembled WGS sequence"/>
</dbReference>
<name>A0A1E3QVF5_9ASCO</name>
<dbReference type="AlphaFoldDB" id="A0A1E3QVF5"/>
<sequence>MKRGEYTRSSARVSALHNLFTEVSIPQKCCGMPLTASFNENIPGLAVSMRLLLFANPPVI</sequence>
<gene>
    <name evidence="1" type="ORF">BABINDRAFT_109750</name>
</gene>
<dbReference type="GeneID" id="30144667"/>
<evidence type="ECO:0000313" key="1">
    <source>
        <dbReference type="EMBL" id="ODQ81641.1"/>
    </source>
</evidence>